<dbReference type="PANTHER" id="PTHR47765:SF2">
    <property type="entry name" value="EXONUCLEASE MUT-7 HOMOLOG"/>
    <property type="match status" value="1"/>
</dbReference>
<protein>
    <recommendedName>
        <fullName evidence="2">3'-5' exonuclease domain-containing protein</fullName>
    </recommendedName>
</protein>
<dbReference type="InterPro" id="IPR052408">
    <property type="entry name" value="Exonuclease_MUT-7-like"/>
</dbReference>
<reference evidence="3" key="2">
    <citation type="journal article" date="2024" name="Plant">
        <title>Genomic evolution and insights into agronomic trait innovations of Sesamum species.</title>
        <authorList>
            <person name="Miao H."/>
            <person name="Wang L."/>
            <person name="Qu L."/>
            <person name="Liu H."/>
            <person name="Sun Y."/>
            <person name="Le M."/>
            <person name="Wang Q."/>
            <person name="Wei S."/>
            <person name="Zheng Y."/>
            <person name="Lin W."/>
            <person name="Duan Y."/>
            <person name="Cao H."/>
            <person name="Xiong S."/>
            <person name="Wang X."/>
            <person name="Wei L."/>
            <person name="Li C."/>
            <person name="Ma Q."/>
            <person name="Ju M."/>
            <person name="Zhao R."/>
            <person name="Li G."/>
            <person name="Mu C."/>
            <person name="Tian Q."/>
            <person name="Mei H."/>
            <person name="Zhang T."/>
            <person name="Gao T."/>
            <person name="Zhang H."/>
        </authorList>
    </citation>
    <scope>NUCLEOTIDE SEQUENCE</scope>
    <source>
        <strain evidence="3">KEN1</strain>
    </source>
</reference>
<comment type="caution">
    <text evidence="3">The sequence shown here is derived from an EMBL/GenBank/DDBJ whole genome shotgun (WGS) entry which is preliminary data.</text>
</comment>
<dbReference type="EMBL" id="JACGWN010000003">
    <property type="protein sequence ID" value="KAL0454734.1"/>
    <property type="molecule type" value="Genomic_DNA"/>
</dbReference>
<feature type="compositionally biased region" description="Basic and acidic residues" evidence="1">
    <location>
        <begin position="536"/>
        <end position="549"/>
    </location>
</feature>
<dbReference type="Gene3D" id="3.30.420.10">
    <property type="entry name" value="Ribonuclease H-like superfamily/Ribonuclease H"/>
    <property type="match status" value="1"/>
</dbReference>
<dbReference type="Pfam" id="PF01612">
    <property type="entry name" value="DNA_pol_A_exo1"/>
    <property type="match status" value="1"/>
</dbReference>
<dbReference type="InterPro" id="IPR036397">
    <property type="entry name" value="RNaseH_sf"/>
</dbReference>
<dbReference type="GO" id="GO:0008408">
    <property type="term" value="F:3'-5' exonuclease activity"/>
    <property type="evidence" value="ECO:0007669"/>
    <property type="project" value="InterPro"/>
</dbReference>
<dbReference type="SMART" id="SM00474">
    <property type="entry name" value="35EXOc"/>
    <property type="match status" value="1"/>
</dbReference>
<name>A0AAW2XLF9_9LAMI</name>
<dbReference type="InterPro" id="IPR002562">
    <property type="entry name" value="3'-5'_exonuclease_dom"/>
</dbReference>
<evidence type="ECO:0000259" key="2">
    <source>
        <dbReference type="SMART" id="SM00474"/>
    </source>
</evidence>
<feature type="region of interest" description="Disordered" evidence="1">
    <location>
        <begin position="536"/>
        <end position="560"/>
    </location>
</feature>
<dbReference type="GO" id="GO:0006139">
    <property type="term" value="P:nucleobase-containing compound metabolic process"/>
    <property type="evidence" value="ECO:0007669"/>
    <property type="project" value="InterPro"/>
</dbReference>
<dbReference type="AlphaFoldDB" id="A0AAW2XLF9"/>
<dbReference type="SUPFAM" id="SSF53098">
    <property type="entry name" value="Ribonuclease H-like"/>
    <property type="match status" value="1"/>
</dbReference>
<dbReference type="GO" id="GO:0003676">
    <property type="term" value="F:nucleic acid binding"/>
    <property type="evidence" value="ECO:0007669"/>
    <property type="project" value="InterPro"/>
</dbReference>
<feature type="domain" description="3'-5' exonuclease" evidence="2">
    <location>
        <begin position="341"/>
        <end position="514"/>
    </location>
</feature>
<dbReference type="InterPro" id="IPR012337">
    <property type="entry name" value="RNaseH-like_sf"/>
</dbReference>
<dbReference type="PANTHER" id="PTHR47765">
    <property type="entry name" value="3'-5' EXONUCLEASE DOMAIN-CONTAINING PROTEIN"/>
    <property type="match status" value="1"/>
</dbReference>
<evidence type="ECO:0000256" key="1">
    <source>
        <dbReference type="SAM" id="MobiDB-lite"/>
    </source>
</evidence>
<accession>A0AAW2XLF9</accession>
<organism evidence="3">
    <name type="scientific">Sesamum latifolium</name>
    <dbReference type="NCBI Taxonomy" id="2727402"/>
    <lineage>
        <taxon>Eukaryota</taxon>
        <taxon>Viridiplantae</taxon>
        <taxon>Streptophyta</taxon>
        <taxon>Embryophyta</taxon>
        <taxon>Tracheophyta</taxon>
        <taxon>Spermatophyta</taxon>
        <taxon>Magnoliopsida</taxon>
        <taxon>eudicotyledons</taxon>
        <taxon>Gunneridae</taxon>
        <taxon>Pentapetalae</taxon>
        <taxon>asterids</taxon>
        <taxon>lamiids</taxon>
        <taxon>Lamiales</taxon>
        <taxon>Pedaliaceae</taxon>
        <taxon>Sesamum</taxon>
    </lineage>
</organism>
<gene>
    <name evidence="3" type="ORF">Slati_0812600</name>
</gene>
<reference evidence="3" key="1">
    <citation type="submission" date="2020-06" db="EMBL/GenBank/DDBJ databases">
        <authorList>
            <person name="Li T."/>
            <person name="Hu X."/>
            <person name="Zhang T."/>
            <person name="Song X."/>
            <person name="Zhang H."/>
            <person name="Dai N."/>
            <person name="Sheng W."/>
            <person name="Hou X."/>
            <person name="Wei L."/>
        </authorList>
    </citation>
    <scope>NUCLEOTIDE SEQUENCE</scope>
    <source>
        <strain evidence="3">KEN1</strain>
        <tissue evidence="3">Leaf</tissue>
    </source>
</reference>
<proteinExistence type="predicted"/>
<sequence>MGMEETPINTQMAISKHAYFNLSHVSPLVFLYLLRECYAYGTCKASAKFRALQQQLYLVFLNNSQAGPATLMAHCFYILPIFETYCDGFCHLVLSALRRFLKIGNNGEDVLKAKVCAAKLFLDIIGGSLTHEEGVQIKIVQVFDVNLSDIDKVMCDLSVKRNPKVDTAKEVVEQYVSKLIELQSYMTAVDLLTHFSIRQSGESFLLQMMECRQWKAAEKWATYMGKPMLCLLVQEYVGQKLLKPAYDIIKKNNLRQEFPELYHQGKESSLKKLAEKGVWEIAEARANGDRQLLEYLVYLAMEAGYFEKVEELCDRYSLKEPEPNLLHNRYLNLQQLFIEDVFWVDEVDSLRDAICYLEECKVVGIDCEWKPNYEKGGKSSKVSIMQIASEKKVYILDLIKLYEDVPSVLDECLARILHSPSYNFQCDVKQLAHSYGELKCFKHFDMLLDIQNVFKEPRGGLSGLAEKILGTGLNKTRRNSNWEQRPLSHYQLEYAALDAAVLLHIFRHVGNHSQPAGAPDGHAKIEWKSYIVSHMDSSKMPRKDTKTGEEPDMGTDRPGG</sequence>
<evidence type="ECO:0000313" key="3">
    <source>
        <dbReference type="EMBL" id="KAL0454734.1"/>
    </source>
</evidence>